<comment type="caution">
    <text evidence="8">The sequence shown here is derived from an EMBL/GenBank/DDBJ whole genome shotgun (WGS) entry which is preliminary data.</text>
</comment>
<dbReference type="PANTHER" id="PTHR11616">
    <property type="entry name" value="SODIUM/CHLORIDE DEPENDENT TRANSPORTER"/>
    <property type="match status" value="1"/>
</dbReference>
<organism evidence="8 9">
    <name type="scientific">Gnathostoma spinigerum</name>
    <dbReference type="NCBI Taxonomy" id="75299"/>
    <lineage>
        <taxon>Eukaryota</taxon>
        <taxon>Metazoa</taxon>
        <taxon>Ecdysozoa</taxon>
        <taxon>Nematoda</taxon>
        <taxon>Chromadorea</taxon>
        <taxon>Rhabditida</taxon>
        <taxon>Spirurina</taxon>
        <taxon>Gnathostomatomorpha</taxon>
        <taxon>Gnathostomatoidea</taxon>
        <taxon>Gnathostomatidae</taxon>
        <taxon>Gnathostoma</taxon>
    </lineage>
</organism>
<dbReference type="AlphaFoldDB" id="A0ABD6EW99"/>
<evidence type="ECO:0000256" key="5">
    <source>
        <dbReference type="ARBA" id="ARBA00022989"/>
    </source>
</evidence>
<dbReference type="PANTHER" id="PTHR11616:SF20">
    <property type="entry name" value="SODIUM- AND CHLORIDE-DEPENDENT BETAINE TRANSPORTER"/>
    <property type="match status" value="1"/>
</dbReference>
<keyword evidence="6 7" id="KW-0472">Membrane</keyword>
<evidence type="ECO:0000256" key="3">
    <source>
        <dbReference type="ARBA" id="ARBA00022692"/>
    </source>
</evidence>
<gene>
    <name evidence="8" type="ORF">AB6A40_010924</name>
</gene>
<sequence length="101" mass="11526">MTDIHLPRAWNILWLFTAPFVTLVLFIFCILKNEPLTYPNGSPYPNWAMGLGYILSSCSMIVIPGYALYYMLAKNKKISYMERLRLGFSVPDDLVTGAQKT</sequence>
<dbReference type="Proteomes" id="UP001608902">
    <property type="component" value="Unassembled WGS sequence"/>
</dbReference>
<dbReference type="GO" id="GO:0016020">
    <property type="term" value="C:membrane"/>
    <property type="evidence" value="ECO:0007669"/>
    <property type="project" value="UniProtKB-SubCell"/>
</dbReference>
<dbReference type="GO" id="GO:0015293">
    <property type="term" value="F:symporter activity"/>
    <property type="evidence" value="ECO:0007669"/>
    <property type="project" value="UniProtKB-KW"/>
</dbReference>
<protein>
    <submittedName>
        <fullName evidence="8">Uncharacterized protein</fullName>
    </submittedName>
</protein>
<name>A0ABD6EW99_9BILA</name>
<evidence type="ECO:0000256" key="4">
    <source>
        <dbReference type="ARBA" id="ARBA00022847"/>
    </source>
</evidence>
<evidence type="ECO:0000256" key="7">
    <source>
        <dbReference type="SAM" id="Phobius"/>
    </source>
</evidence>
<keyword evidence="4" id="KW-0769">Symport</keyword>
<dbReference type="PROSITE" id="PS50267">
    <property type="entry name" value="NA_NEUROTRAN_SYMP_3"/>
    <property type="match status" value="1"/>
</dbReference>
<feature type="transmembrane region" description="Helical" evidence="7">
    <location>
        <begin position="12"/>
        <end position="31"/>
    </location>
</feature>
<evidence type="ECO:0000256" key="6">
    <source>
        <dbReference type="ARBA" id="ARBA00023136"/>
    </source>
</evidence>
<evidence type="ECO:0000256" key="1">
    <source>
        <dbReference type="ARBA" id="ARBA00004141"/>
    </source>
</evidence>
<accession>A0ABD6EW99</accession>
<feature type="transmembrane region" description="Helical" evidence="7">
    <location>
        <begin position="51"/>
        <end position="73"/>
    </location>
</feature>
<keyword evidence="5 7" id="KW-1133">Transmembrane helix</keyword>
<dbReference type="EMBL" id="JBGFUD010015895">
    <property type="protein sequence ID" value="MFH4984215.1"/>
    <property type="molecule type" value="Genomic_DNA"/>
</dbReference>
<evidence type="ECO:0000313" key="9">
    <source>
        <dbReference type="Proteomes" id="UP001608902"/>
    </source>
</evidence>
<reference evidence="8 9" key="1">
    <citation type="submission" date="2024-08" db="EMBL/GenBank/DDBJ databases">
        <title>Gnathostoma spinigerum genome.</title>
        <authorList>
            <person name="Gonzalez-Bertolin B."/>
            <person name="Monzon S."/>
            <person name="Zaballos A."/>
            <person name="Jimenez P."/>
            <person name="Dekumyoy P."/>
            <person name="Varona S."/>
            <person name="Cuesta I."/>
            <person name="Sumanam S."/>
            <person name="Adisakwattana P."/>
            <person name="Gasser R.B."/>
            <person name="Hernandez-Gonzalez A."/>
            <person name="Young N.D."/>
            <person name="Perteguer M.J."/>
        </authorList>
    </citation>
    <scope>NUCLEOTIDE SEQUENCE [LARGE SCALE GENOMIC DNA]</scope>
    <source>
        <strain evidence="8">AL3</strain>
        <tissue evidence="8">Liver</tissue>
    </source>
</reference>
<keyword evidence="3 7" id="KW-0812">Transmembrane</keyword>
<dbReference type="Pfam" id="PF00209">
    <property type="entry name" value="SNF"/>
    <property type="match status" value="1"/>
</dbReference>
<evidence type="ECO:0000256" key="2">
    <source>
        <dbReference type="ARBA" id="ARBA00022448"/>
    </source>
</evidence>
<proteinExistence type="predicted"/>
<dbReference type="InterPro" id="IPR037272">
    <property type="entry name" value="SNS_sf"/>
</dbReference>
<dbReference type="SUPFAM" id="SSF161070">
    <property type="entry name" value="SNF-like"/>
    <property type="match status" value="1"/>
</dbReference>
<comment type="subcellular location">
    <subcellularLocation>
        <location evidence="1">Membrane</location>
        <topology evidence="1">Multi-pass membrane protein</topology>
    </subcellularLocation>
</comment>
<keyword evidence="2" id="KW-0813">Transport</keyword>
<dbReference type="InterPro" id="IPR000175">
    <property type="entry name" value="Na/ntran_symport"/>
</dbReference>
<keyword evidence="9" id="KW-1185">Reference proteome</keyword>
<evidence type="ECO:0000313" key="8">
    <source>
        <dbReference type="EMBL" id="MFH4984215.1"/>
    </source>
</evidence>